<keyword evidence="3 7" id="KW-0812">Transmembrane</keyword>
<feature type="transmembrane region" description="Helical" evidence="8">
    <location>
        <begin position="176"/>
        <end position="198"/>
    </location>
</feature>
<reference evidence="10 11" key="1">
    <citation type="submission" date="2017-03" db="EMBL/GenBank/DDBJ databases">
        <title>Complete genome sequence of Candidatus 'Thiodictyon syntrophicum' sp. nov. strain Cad16T, a photolithoautotroph purple sulfur bacterium isolated from an alpine meromictic lake.</title>
        <authorList>
            <person name="Luedin S.M."/>
            <person name="Pothier J.F."/>
            <person name="Danza F."/>
            <person name="Storelli N."/>
            <person name="Wittwer M."/>
            <person name="Tonolla M."/>
        </authorList>
    </citation>
    <scope>NUCLEOTIDE SEQUENCE [LARGE SCALE GENOMIC DNA]</scope>
    <source>
        <strain evidence="10 11">Cad16T</strain>
    </source>
</reference>
<dbReference type="GO" id="GO:0042773">
    <property type="term" value="P:ATP synthesis coupled electron transport"/>
    <property type="evidence" value="ECO:0007669"/>
    <property type="project" value="InterPro"/>
</dbReference>
<evidence type="ECO:0000256" key="7">
    <source>
        <dbReference type="RuleBase" id="RU000320"/>
    </source>
</evidence>
<evidence type="ECO:0000256" key="1">
    <source>
        <dbReference type="ARBA" id="ARBA00004651"/>
    </source>
</evidence>
<dbReference type="GO" id="GO:0005886">
    <property type="term" value="C:plasma membrane"/>
    <property type="evidence" value="ECO:0007669"/>
    <property type="project" value="UniProtKB-SubCell"/>
</dbReference>
<gene>
    <name evidence="10" type="ORF">THSYN_12675</name>
</gene>
<dbReference type="NCBIfam" id="NF005045">
    <property type="entry name" value="PRK06458.1-5"/>
    <property type="match status" value="1"/>
</dbReference>
<evidence type="ECO:0000256" key="5">
    <source>
        <dbReference type="ARBA" id="ARBA00023002"/>
    </source>
</evidence>
<feature type="transmembrane region" description="Helical" evidence="8">
    <location>
        <begin position="224"/>
        <end position="243"/>
    </location>
</feature>
<dbReference type="Pfam" id="PF00361">
    <property type="entry name" value="Proton_antipo_M"/>
    <property type="match status" value="1"/>
</dbReference>
<dbReference type="InterPro" id="IPR003918">
    <property type="entry name" value="NADH_UbQ_OxRdtase"/>
</dbReference>
<evidence type="ECO:0000256" key="3">
    <source>
        <dbReference type="ARBA" id="ARBA00022692"/>
    </source>
</evidence>
<dbReference type="InterPro" id="IPR001750">
    <property type="entry name" value="ND/Mrp_TM"/>
</dbReference>
<feature type="transmembrane region" description="Helical" evidence="8">
    <location>
        <begin position="394"/>
        <end position="416"/>
    </location>
</feature>
<feature type="transmembrane region" description="Helical" evidence="8">
    <location>
        <begin position="263"/>
        <end position="284"/>
    </location>
</feature>
<dbReference type="PANTHER" id="PTHR42682">
    <property type="entry name" value="HYDROGENASE-4 COMPONENT F"/>
    <property type="match status" value="1"/>
</dbReference>
<keyword evidence="5" id="KW-0560">Oxidoreductase</keyword>
<feature type="transmembrane region" description="Helical" evidence="8">
    <location>
        <begin position="145"/>
        <end position="164"/>
    </location>
</feature>
<evidence type="ECO:0000313" key="11">
    <source>
        <dbReference type="Proteomes" id="UP000232638"/>
    </source>
</evidence>
<organism evidence="10 11">
    <name type="scientific">Candidatus Thiodictyon syntrophicum</name>
    <dbReference type="NCBI Taxonomy" id="1166950"/>
    <lineage>
        <taxon>Bacteria</taxon>
        <taxon>Pseudomonadati</taxon>
        <taxon>Pseudomonadota</taxon>
        <taxon>Gammaproteobacteria</taxon>
        <taxon>Chromatiales</taxon>
        <taxon>Chromatiaceae</taxon>
        <taxon>Thiodictyon</taxon>
    </lineage>
</organism>
<dbReference type="NCBIfam" id="NF005043">
    <property type="entry name" value="PRK06458.1-3"/>
    <property type="match status" value="1"/>
</dbReference>
<evidence type="ECO:0000259" key="9">
    <source>
        <dbReference type="Pfam" id="PF00361"/>
    </source>
</evidence>
<keyword evidence="2" id="KW-1003">Cell membrane</keyword>
<feature type="transmembrane region" description="Helical" evidence="8">
    <location>
        <begin position="29"/>
        <end position="47"/>
    </location>
</feature>
<dbReference type="KEGG" id="tsy:THSYN_12675"/>
<evidence type="ECO:0000256" key="6">
    <source>
        <dbReference type="ARBA" id="ARBA00023136"/>
    </source>
</evidence>
<evidence type="ECO:0000256" key="8">
    <source>
        <dbReference type="SAM" id="Phobius"/>
    </source>
</evidence>
<name>A0A2K8U813_9GAMM</name>
<keyword evidence="4 8" id="KW-1133">Transmembrane helix</keyword>
<feature type="transmembrane region" description="Helical" evidence="8">
    <location>
        <begin position="83"/>
        <end position="101"/>
    </location>
</feature>
<feature type="transmembrane region" description="Helical" evidence="8">
    <location>
        <begin position="296"/>
        <end position="316"/>
    </location>
</feature>
<dbReference type="PANTHER" id="PTHR42682:SF5">
    <property type="entry name" value="HYDROGENASE-4 COMPONENT F"/>
    <property type="match status" value="1"/>
</dbReference>
<dbReference type="GO" id="GO:0008137">
    <property type="term" value="F:NADH dehydrogenase (ubiquinone) activity"/>
    <property type="evidence" value="ECO:0007669"/>
    <property type="project" value="InterPro"/>
</dbReference>
<accession>A0A2K8U813</accession>
<evidence type="ECO:0000256" key="4">
    <source>
        <dbReference type="ARBA" id="ARBA00022989"/>
    </source>
</evidence>
<dbReference type="RefSeq" id="WP_100919487.1">
    <property type="nucleotide sequence ID" value="NZ_CP020370.1"/>
</dbReference>
<comment type="subcellular location">
    <subcellularLocation>
        <location evidence="1">Cell membrane</location>
        <topology evidence="1">Multi-pass membrane protein</topology>
    </subcellularLocation>
    <subcellularLocation>
        <location evidence="7">Membrane</location>
        <topology evidence="7">Multi-pass membrane protein</topology>
    </subcellularLocation>
</comment>
<feature type="transmembrane region" description="Helical" evidence="8">
    <location>
        <begin position="122"/>
        <end position="139"/>
    </location>
</feature>
<keyword evidence="11" id="KW-1185">Reference proteome</keyword>
<keyword evidence="6 8" id="KW-0472">Membrane</keyword>
<dbReference type="OrthoDB" id="9768329at2"/>
<feature type="transmembrane region" description="Helical" evidence="8">
    <location>
        <begin position="469"/>
        <end position="491"/>
    </location>
</feature>
<sequence length="508" mass="54484">MNALTLVLLTPLLGALILGLIRPPPLAGWFNLGVSALSLAAALWLAWSVAQVSDLPGDLGGPGPIAGSLAGDIFGMPFRVDAFNVYLVVLTAFVALTTSIFSRPYMRYVLAIGRIGPRRLRTYHSMYQLFMFTMLVALTTDNLGVMWVAVEGATLATVLLVSLYRTPEAVEAAWKYFILCGVGIALALFGTVLTYFAAQQVISDPAAGLNWSTLYTEAGRLEPAVMRLAFVFLLVGYGTKVGLVPMHQWLPDAHSEGPTPMSAVLSGLLLNVALYAVVRLKMLVDGSLAHTSNPHLAGYLLMGFGLVSFLVAGLFLHRQRDIKRMFSYSSIEHMGLMTFGFGLGGPLATFGALLHMLVHSLTKSAIFVTVGHATHIAGTQAIEQIRGLIRTQPTVGWSLLIGVAAIAGFPPFGVFMSEFLLLTATMKTAPWFTLALLSGLAVAFAGLFRHLHPMVYGTPPEGQQPVAANMIPVAVHLTLVLWLGLAIPAFLANWLDRATGLITGTRLL</sequence>
<dbReference type="GO" id="GO:0016491">
    <property type="term" value="F:oxidoreductase activity"/>
    <property type="evidence" value="ECO:0007669"/>
    <property type="project" value="UniProtKB-KW"/>
</dbReference>
<evidence type="ECO:0000256" key="2">
    <source>
        <dbReference type="ARBA" id="ARBA00022475"/>
    </source>
</evidence>
<dbReference type="AlphaFoldDB" id="A0A2K8U813"/>
<feature type="transmembrane region" description="Helical" evidence="8">
    <location>
        <begin position="428"/>
        <end position="448"/>
    </location>
</feature>
<protein>
    <submittedName>
        <fullName evidence="10">Hydrogenase 4 subunit F</fullName>
    </submittedName>
</protein>
<evidence type="ECO:0000313" key="10">
    <source>
        <dbReference type="EMBL" id="AUB81730.1"/>
    </source>
</evidence>
<proteinExistence type="predicted"/>
<dbReference type="Proteomes" id="UP000232638">
    <property type="component" value="Chromosome"/>
</dbReference>
<dbReference type="InterPro" id="IPR052175">
    <property type="entry name" value="ComplexI-like_HydComp"/>
</dbReference>
<feature type="transmembrane region" description="Helical" evidence="8">
    <location>
        <begin position="336"/>
        <end position="358"/>
    </location>
</feature>
<feature type="domain" description="NADH:quinone oxidoreductase/Mrp antiporter transmembrane" evidence="9">
    <location>
        <begin position="141"/>
        <end position="437"/>
    </location>
</feature>
<dbReference type="EMBL" id="CP020370">
    <property type="protein sequence ID" value="AUB81730.1"/>
    <property type="molecule type" value="Genomic_DNA"/>
</dbReference>
<dbReference type="PRINTS" id="PR01437">
    <property type="entry name" value="NUOXDRDTASE4"/>
</dbReference>